<evidence type="ECO:0000313" key="2">
    <source>
        <dbReference type="Proteomes" id="UP000006001"/>
    </source>
</evidence>
<dbReference type="HOGENOM" id="CLU_1905374_0_0_11"/>
<keyword evidence="2" id="KW-1185">Reference proteome</keyword>
<evidence type="ECO:0000313" key="1">
    <source>
        <dbReference type="EMBL" id="EEZ61141.1"/>
    </source>
</evidence>
<accession>D0WHH7</accession>
<organism evidence="1 2">
    <name type="scientific">Slackia exigua (strain ATCC 700122 / DSM 15923 / CIP 105133 / JCM 11022 / KCTC 5966 / S-7)</name>
    <dbReference type="NCBI Taxonomy" id="649764"/>
    <lineage>
        <taxon>Bacteria</taxon>
        <taxon>Bacillati</taxon>
        <taxon>Actinomycetota</taxon>
        <taxon>Coriobacteriia</taxon>
        <taxon>Eggerthellales</taxon>
        <taxon>Eggerthellaceae</taxon>
        <taxon>Slackia</taxon>
    </lineage>
</organism>
<dbReference type="Proteomes" id="UP000006001">
    <property type="component" value="Unassembled WGS sequence"/>
</dbReference>
<sequence>MKFGENDFDSRNLFLRMLVHRNAAPIIDDGHGIIFMDGHVDFAAEPCKSLVDRIIDDLVDEMMKPARAGRSDIHARTFANRFQTFENLDISAVIMARLLISHVPAPFHALNRCDKRRAKAASAAFAANSQILP</sequence>
<dbReference type="EMBL" id="ACUX02000007">
    <property type="protein sequence ID" value="EEZ61141.1"/>
    <property type="molecule type" value="Genomic_DNA"/>
</dbReference>
<reference evidence="1" key="1">
    <citation type="submission" date="2009-10" db="EMBL/GenBank/DDBJ databases">
        <authorList>
            <person name="Weinstock G."/>
            <person name="Sodergren E."/>
            <person name="Clifton S."/>
            <person name="Fulton L."/>
            <person name="Fulton B."/>
            <person name="Courtney L."/>
            <person name="Fronick C."/>
            <person name="Harrison M."/>
            <person name="Strong C."/>
            <person name="Farmer C."/>
            <person name="Delahaunty K."/>
            <person name="Markovic C."/>
            <person name="Hall O."/>
            <person name="Minx P."/>
            <person name="Tomlinson C."/>
            <person name="Mitreva M."/>
            <person name="Nelson J."/>
            <person name="Hou S."/>
            <person name="Wollam A."/>
            <person name="Pepin K.H."/>
            <person name="Johnson M."/>
            <person name="Bhonagiri V."/>
            <person name="Nash W.E."/>
            <person name="Warren W."/>
            <person name="Chinwalla A."/>
            <person name="Mardis E.R."/>
            <person name="Wilson R.K."/>
        </authorList>
    </citation>
    <scope>NUCLEOTIDE SEQUENCE [LARGE SCALE GENOMIC DNA]</scope>
    <source>
        <strain evidence="1">ATCC 700122</strain>
    </source>
</reference>
<gene>
    <name evidence="1" type="ORF">HMPREF0762_01215</name>
</gene>
<proteinExistence type="predicted"/>
<protein>
    <submittedName>
        <fullName evidence="1">Uncharacterized protein</fullName>
    </submittedName>
</protein>
<comment type="caution">
    <text evidence="1">The sequence shown here is derived from an EMBL/GenBank/DDBJ whole genome shotgun (WGS) entry which is preliminary data.</text>
</comment>
<dbReference type="AlphaFoldDB" id="D0WHH7"/>
<dbReference type="STRING" id="649764.HMPREF0762_01215"/>
<name>D0WHH7_SLAES</name>